<reference evidence="3" key="1">
    <citation type="submission" date="2020-08" db="EMBL/GenBank/DDBJ databases">
        <title>Multicomponent nature underlies the extraordinary mechanical properties of spider dragline silk.</title>
        <authorList>
            <person name="Kono N."/>
            <person name="Nakamura H."/>
            <person name="Mori M."/>
            <person name="Yoshida Y."/>
            <person name="Ohtoshi R."/>
            <person name="Malay A.D."/>
            <person name="Moran D.A.P."/>
            <person name="Tomita M."/>
            <person name="Numata K."/>
            <person name="Arakawa K."/>
        </authorList>
    </citation>
    <scope>NUCLEOTIDE SEQUENCE</scope>
</reference>
<evidence type="ECO:0000259" key="2">
    <source>
        <dbReference type="PROSITE" id="PS50158"/>
    </source>
</evidence>
<dbReference type="Gene3D" id="4.10.60.10">
    <property type="entry name" value="Zinc finger, CCHC-type"/>
    <property type="match status" value="1"/>
</dbReference>
<dbReference type="PANTHER" id="PTHR46888">
    <property type="entry name" value="ZINC KNUCKLE DOMAINCONTAINING PROTEIN-RELATED"/>
    <property type="match status" value="1"/>
</dbReference>
<evidence type="ECO:0000256" key="1">
    <source>
        <dbReference type="PROSITE-ProRule" id="PRU00047"/>
    </source>
</evidence>
<feature type="domain" description="CCHC-type" evidence="2">
    <location>
        <begin position="88"/>
        <end position="104"/>
    </location>
</feature>
<dbReference type="Pfam" id="PF00098">
    <property type="entry name" value="zf-CCHC"/>
    <property type="match status" value="1"/>
</dbReference>
<dbReference type="Proteomes" id="UP000886998">
    <property type="component" value="Unassembled WGS sequence"/>
</dbReference>
<sequence length="328" mass="37157">MSGRKLKLQKCLSKNWTNMRKTKRPAVPFISKEKSYRKTIPLNTRGSPSQLEDRDVRNKEVMANRKYVNHSNENNHQAHYNQNRITPRCYTCGKEGHFVRACQDKSVNKQNSQKNKFSPAKAQSNIVQAEDATKNIMTARIDAPESACNFLTEDIDRLKIIRVKCLDVLDGTVDSGAQISVVRAELVKGIESTGEEKVKLISAFGDSEVAPLRTVSIKMDDEWHDAVPITCAVSQKLVNDMLVCQTTYEALLESIQFCSVNARQVIDDETQLDENKKLIVCEVQTFEEGSRLDIEATIDAVNIGSEVRSNLSSETRRTFINFRKKMKH</sequence>
<protein>
    <submittedName>
        <fullName evidence="3">Retrovirus-related Pol polyprotein from transposon opus</fullName>
    </submittedName>
</protein>
<organism evidence="3 4">
    <name type="scientific">Trichonephila inaurata madagascariensis</name>
    <dbReference type="NCBI Taxonomy" id="2747483"/>
    <lineage>
        <taxon>Eukaryota</taxon>
        <taxon>Metazoa</taxon>
        <taxon>Ecdysozoa</taxon>
        <taxon>Arthropoda</taxon>
        <taxon>Chelicerata</taxon>
        <taxon>Arachnida</taxon>
        <taxon>Araneae</taxon>
        <taxon>Araneomorphae</taxon>
        <taxon>Entelegynae</taxon>
        <taxon>Araneoidea</taxon>
        <taxon>Nephilidae</taxon>
        <taxon>Trichonephila</taxon>
        <taxon>Trichonephila inaurata</taxon>
    </lineage>
</organism>
<keyword evidence="1" id="KW-0479">Metal-binding</keyword>
<dbReference type="SUPFAM" id="SSF57756">
    <property type="entry name" value="Retrovirus zinc finger-like domains"/>
    <property type="match status" value="1"/>
</dbReference>
<dbReference type="GO" id="GO:0008270">
    <property type="term" value="F:zinc ion binding"/>
    <property type="evidence" value="ECO:0007669"/>
    <property type="project" value="UniProtKB-KW"/>
</dbReference>
<evidence type="ECO:0000313" key="3">
    <source>
        <dbReference type="EMBL" id="GFY68428.1"/>
    </source>
</evidence>
<keyword evidence="1" id="KW-0862">Zinc</keyword>
<dbReference type="SMART" id="SM00343">
    <property type="entry name" value="ZnF_C2HC"/>
    <property type="match status" value="1"/>
</dbReference>
<proteinExistence type="predicted"/>
<dbReference type="InterPro" id="IPR036875">
    <property type="entry name" value="Znf_CCHC_sf"/>
</dbReference>
<dbReference type="OrthoDB" id="6424769at2759"/>
<keyword evidence="4" id="KW-1185">Reference proteome</keyword>
<dbReference type="PROSITE" id="PS50158">
    <property type="entry name" value="ZF_CCHC"/>
    <property type="match status" value="1"/>
</dbReference>
<dbReference type="PANTHER" id="PTHR46888:SF1">
    <property type="entry name" value="RIBONUCLEASE H"/>
    <property type="match status" value="1"/>
</dbReference>
<name>A0A8X6YD22_9ARAC</name>
<comment type="caution">
    <text evidence="3">The sequence shown here is derived from an EMBL/GenBank/DDBJ whole genome shotgun (WGS) entry which is preliminary data.</text>
</comment>
<keyword evidence="1" id="KW-0863">Zinc-finger</keyword>
<dbReference type="GO" id="GO:0003676">
    <property type="term" value="F:nucleic acid binding"/>
    <property type="evidence" value="ECO:0007669"/>
    <property type="project" value="InterPro"/>
</dbReference>
<evidence type="ECO:0000313" key="4">
    <source>
        <dbReference type="Proteomes" id="UP000886998"/>
    </source>
</evidence>
<dbReference type="EMBL" id="BMAV01017057">
    <property type="protein sequence ID" value="GFY68428.1"/>
    <property type="molecule type" value="Genomic_DNA"/>
</dbReference>
<accession>A0A8X6YD22</accession>
<dbReference type="AlphaFoldDB" id="A0A8X6YD22"/>
<gene>
    <name evidence="3" type="primary">X975_19749</name>
    <name evidence="3" type="ORF">TNIN_23791</name>
</gene>
<dbReference type="InterPro" id="IPR001878">
    <property type="entry name" value="Znf_CCHC"/>
</dbReference>